<evidence type="ECO:0000313" key="2">
    <source>
        <dbReference type="Proteomes" id="UP001156974"/>
    </source>
</evidence>
<sequence>MKSSELYEDWGLPYIIIGSGVLIAREQALRVIELLYEKGFYFLGYDAFTVFSDGTRQPHMEFNASFSRERQITSMEAIETINEDPSEITHYEFYFRPQA</sequence>
<name>A0ABT6TX40_9GAMM</name>
<dbReference type="RefSeq" id="WP_175081386.1">
    <property type="nucleotide sequence ID" value="NZ_JAKUMG010000002.1"/>
</dbReference>
<evidence type="ECO:0000313" key="1">
    <source>
        <dbReference type="EMBL" id="MDI4668475.1"/>
    </source>
</evidence>
<dbReference type="EMBL" id="JAKUMG010000002">
    <property type="protein sequence ID" value="MDI4668475.1"/>
    <property type="molecule type" value="Genomic_DNA"/>
</dbReference>
<protein>
    <submittedName>
        <fullName evidence="1">Uncharacterized protein</fullName>
    </submittedName>
</protein>
<accession>A0ABT6TX40</accession>
<keyword evidence="2" id="KW-1185">Reference proteome</keyword>
<comment type="caution">
    <text evidence="1">The sequence shown here is derived from an EMBL/GenBank/DDBJ whole genome shotgun (WGS) entry which is preliminary data.</text>
</comment>
<proteinExistence type="predicted"/>
<dbReference type="Proteomes" id="UP001156974">
    <property type="component" value="Unassembled WGS sequence"/>
</dbReference>
<organism evidence="1 2">
    <name type="scientific">Pseudoalteromonas shioyasakiensis</name>
    <dbReference type="NCBI Taxonomy" id="1190813"/>
    <lineage>
        <taxon>Bacteria</taxon>
        <taxon>Pseudomonadati</taxon>
        <taxon>Pseudomonadota</taxon>
        <taxon>Gammaproteobacteria</taxon>
        <taxon>Alteromonadales</taxon>
        <taxon>Pseudoalteromonadaceae</taxon>
        <taxon>Pseudoalteromonas</taxon>
    </lineage>
</organism>
<gene>
    <name evidence="1" type="ORF">MKZ47_05100</name>
</gene>
<reference evidence="1 2" key="1">
    <citation type="submission" date="2022-02" db="EMBL/GenBank/DDBJ databases">
        <title>Genome analysis of Beneficial Microorganisms for Coral consortium from Pocillopora damicornis.</title>
        <authorList>
            <person name="Rosado P.M."/>
            <person name="Cardoso P.M."/>
            <person name="Rosado J.G."/>
            <person name="Schultz J."/>
            <person name="Rocha U."/>
            <person name="Costa T.K."/>
            <person name="Peixoto R.S."/>
        </authorList>
    </citation>
    <scope>NUCLEOTIDE SEQUENCE [LARGE SCALE GENOMIC DNA]</scope>
    <source>
        <strain evidence="1 2">BMC5</strain>
    </source>
</reference>